<evidence type="ECO:0000313" key="2">
    <source>
        <dbReference type="Proteomes" id="UP000001292"/>
    </source>
</evidence>
<dbReference type="Proteomes" id="UP000001292">
    <property type="component" value="Unassembled WGS sequence"/>
</dbReference>
<dbReference type="AlphaFoldDB" id="B4I696"/>
<dbReference type="EMBL" id="CH480823">
    <property type="protein sequence ID" value="EDW56302.1"/>
    <property type="molecule type" value="Genomic_DNA"/>
</dbReference>
<protein>
    <submittedName>
        <fullName evidence="1">GM23043</fullName>
    </submittedName>
</protein>
<proteinExistence type="predicted"/>
<organism evidence="2">
    <name type="scientific">Drosophila sechellia</name>
    <name type="common">Fruit fly</name>
    <dbReference type="NCBI Taxonomy" id="7238"/>
    <lineage>
        <taxon>Eukaryota</taxon>
        <taxon>Metazoa</taxon>
        <taxon>Ecdysozoa</taxon>
        <taxon>Arthropoda</taxon>
        <taxon>Hexapoda</taxon>
        <taxon>Insecta</taxon>
        <taxon>Pterygota</taxon>
        <taxon>Neoptera</taxon>
        <taxon>Endopterygota</taxon>
        <taxon>Diptera</taxon>
        <taxon>Brachycera</taxon>
        <taxon>Muscomorpha</taxon>
        <taxon>Ephydroidea</taxon>
        <taxon>Drosophilidae</taxon>
        <taxon>Drosophila</taxon>
        <taxon>Sophophora</taxon>
    </lineage>
</organism>
<sequence>MNELSQNTCESMTDINSWNCFVKLYERNCKDDQKAWKPLEAPAHCSRGAAPVNFKWAVLTVGEAQSESESPEYR</sequence>
<gene>
    <name evidence="1" type="primary">Dsec\GM23043</name>
    <name evidence="1" type="ORF">Dsec_GM23043</name>
</gene>
<evidence type="ECO:0000313" key="1">
    <source>
        <dbReference type="EMBL" id="EDW56302.1"/>
    </source>
</evidence>
<keyword evidence="2" id="KW-1185">Reference proteome</keyword>
<name>B4I696_DROSE</name>
<reference evidence="1 2" key="1">
    <citation type="journal article" date="2007" name="Nature">
        <title>Evolution of genes and genomes on the Drosophila phylogeny.</title>
        <authorList>
            <consortium name="Drosophila 12 Genomes Consortium"/>
            <person name="Clark A.G."/>
            <person name="Eisen M.B."/>
            <person name="Smith D.R."/>
            <person name="Bergman C.M."/>
            <person name="Oliver B."/>
            <person name="Markow T.A."/>
            <person name="Kaufman T.C."/>
            <person name="Kellis M."/>
            <person name="Gelbart W."/>
            <person name="Iyer V.N."/>
            <person name="Pollard D.A."/>
            <person name="Sackton T.B."/>
            <person name="Larracuente A.M."/>
            <person name="Singh N.D."/>
            <person name="Abad J.P."/>
            <person name="Abt D.N."/>
            <person name="Adryan B."/>
            <person name="Aguade M."/>
            <person name="Akashi H."/>
            <person name="Anderson W.W."/>
            <person name="Aquadro C.F."/>
            <person name="Ardell D.H."/>
            <person name="Arguello R."/>
            <person name="Artieri C.G."/>
            <person name="Barbash D.A."/>
            <person name="Barker D."/>
            <person name="Barsanti P."/>
            <person name="Batterham P."/>
            <person name="Batzoglou S."/>
            <person name="Begun D."/>
            <person name="Bhutkar A."/>
            <person name="Blanco E."/>
            <person name="Bosak S.A."/>
            <person name="Bradley R.K."/>
            <person name="Brand A.D."/>
            <person name="Brent M.R."/>
            <person name="Brooks A.N."/>
            <person name="Brown R.H."/>
            <person name="Butlin R.K."/>
            <person name="Caggese C."/>
            <person name="Calvi B.R."/>
            <person name="Bernardo de Carvalho A."/>
            <person name="Caspi A."/>
            <person name="Castrezana S."/>
            <person name="Celniker S.E."/>
            <person name="Chang J.L."/>
            <person name="Chapple C."/>
            <person name="Chatterji S."/>
            <person name="Chinwalla A."/>
            <person name="Civetta A."/>
            <person name="Clifton S.W."/>
            <person name="Comeron J.M."/>
            <person name="Costello J.C."/>
            <person name="Coyne J.A."/>
            <person name="Daub J."/>
            <person name="David R.G."/>
            <person name="Delcher A.L."/>
            <person name="Delehaunty K."/>
            <person name="Do C.B."/>
            <person name="Ebling H."/>
            <person name="Edwards K."/>
            <person name="Eickbush T."/>
            <person name="Evans J.D."/>
            <person name="Filipski A."/>
            <person name="Findeiss S."/>
            <person name="Freyhult E."/>
            <person name="Fulton L."/>
            <person name="Fulton R."/>
            <person name="Garcia A.C."/>
            <person name="Gardiner A."/>
            <person name="Garfield D.A."/>
            <person name="Garvin B.E."/>
            <person name="Gibson G."/>
            <person name="Gilbert D."/>
            <person name="Gnerre S."/>
            <person name="Godfrey J."/>
            <person name="Good R."/>
            <person name="Gotea V."/>
            <person name="Gravely B."/>
            <person name="Greenberg A.J."/>
            <person name="Griffiths-Jones S."/>
            <person name="Gross S."/>
            <person name="Guigo R."/>
            <person name="Gustafson E.A."/>
            <person name="Haerty W."/>
            <person name="Hahn M.W."/>
            <person name="Halligan D.L."/>
            <person name="Halpern A.L."/>
            <person name="Halter G.M."/>
            <person name="Han M.V."/>
            <person name="Heger A."/>
            <person name="Hillier L."/>
            <person name="Hinrichs A.S."/>
            <person name="Holmes I."/>
            <person name="Hoskins R.A."/>
            <person name="Hubisz M.J."/>
            <person name="Hultmark D."/>
            <person name="Huntley M.A."/>
            <person name="Jaffe D.B."/>
            <person name="Jagadeeshan S."/>
            <person name="Jeck W.R."/>
            <person name="Johnson J."/>
            <person name="Jones C.D."/>
            <person name="Jordan W.C."/>
            <person name="Karpen G.H."/>
            <person name="Kataoka E."/>
            <person name="Keightley P.D."/>
            <person name="Kheradpour P."/>
            <person name="Kirkness E.F."/>
            <person name="Koerich L.B."/>
            <person name="Kristiansen K."/>
            <person name="Kudrna D."/>
            <person name="Kulathinal R.J."/>
            <person name="Kumar S."/>
            <person name="Kwok R."/>
            <person name="Lander E."/>
            <person name="Langley C.H."/>
            <person name="Lapoint R."/>
            <person name="Lazzaro B.P."/>
            <person name="Lee S.J."/>
            <person name="Levesque L."/>
            <person name="Li R."/>
            <person name="Lin C.F."/>
            <person name="Lin M.F."/>
            <person name="Lindblad-Toh K."/>
            <person name="Llopart A."/>
            <person name="Long M."/>
            <person name="Low L."/>
            <person name="Lozovsky E."/>
            <person name="Lu J."/>
            <person name="Luo M."/>
            <person name="Machado C.A."/>
            <person name="Makalowski W."/>
            <person name="Marzo M."/>
            <person name="Matsuda M."/>
            <person name="Matzkin L."/>
            <person name="McAllister B."/>
            <person name="McBride C.S."/>
            <person name="McKernan B."/>
            <person name="McKernan K."/>
            <person name="Mendez-Lago M."/>
            <person name="Minx P."/>
            <person name="Mollenhauer M.U."/>
            <person name="Montooth K."/>
            <person name="Mount S.M."/>
            <person name="Mu X."/>
            <person name="Myers E."/>
            <person name="Negre B."/>
            <person name="Newfeld S."/>
            <person name="Nielsen R."/>
            <person name="Noor M.A."/>
            <person name="O'Grady P."/>
            <person name="Pachter L."/>
            <person name="Papaceit M."/>
            <person name="Parisi M.J."/>
            <person name="Parisi M."/>
            <person name="Parts L."/>
            <person name="Pedersen J.S."/>
            <person name="Pesole G."/>
            <person name="Phillippy A.M."/>
            <person name="Ponting C.P."/>
            <person name="Pop M."/>
            <person name="Porcelli D."/>
            <person name="Powell J.R."/>
            <person name="Prohaska S."/>
            <person name="Pruitt K."/>
            <person name="Puig M."/>
            <person name="Quesneville H."/>
            <person name="Ram K.R."/>
            <person name="Rand D."/>
            <person name="Rasmussen M.D."/>
            <person name="Reed L.K."/>
            <person name="Reenan R."/>
            <person name="Reily A."/>
            <person name="Remington K.A."/>
            <person name="Rieger T.T."/>
            <person name="Ritchie M.G."/>
            <person name="Robin C."/>
            <person name="Rogers Y.H."/>
            <person name="Rohde C."/>
            <person name="Rozas J."/>
            <person name="Rubenfield M.J."/>
            <person name="Ruiz A."/>
            <person name="Russo S."/>
            <person name="Salzberg S.L."/>
            <person name="Sanchez-Gracia A."/>
            <person name="Saranga D.J."/>
            <person name="Sato H."/>
            <person name="Schaeffer S.W."/>
            <person name="Schatz M.C."/>
            <person name="Schlenke T."/>
            <person name="Schwartz R."/>
            <person name="Segarra C."/>
            <person name="Singh R.S."/>
            <person name="Sirot L."/>
            <person name="Sirota M."/>
            <person name="Sisneros N.B."/>
            <person name="Smith C.D."/>
            <person name="Smith T.F."/>
            <person name="Spieth J."/>
            <person name="Stage D.E."/>
            <person name="Stark A."/>
            <person name="Stephan W."/>
            <person name="Strausberg R.L."/>
            <person name="Strempel S."/>
            <person name="Sturgill D."/>
            <person name="Sutton G."/>
            <person name="Sutton G.G."/>
            <person name="Tao W."/>
            <person name="Teichmann S."/>
            <person name="Tobari Y.N."/>
            <person name="Tomimura Y."/>
            <person name="Tsolas J.M."/>
            <person name="Valente V.L."/>
            <person name="Venter E."/>
            <person name="Venter J.C."/>
            <person name="Vicario S."/>
            <person name="Vieira F.G."/>
            <person name="Vilella A.J."/>
            <person name="Villasante A."/>
            <person name="Walenz B."/>
            <person name="Wang J."/>
            <person name="Wasserman M."/>
            <person name="Watts T."/>
            <person name="Wilson D."/>
            <person name="Wilson R.K."/>
            <person name="Wing R.A."/>
            <person name="Wolfner M.F."/>
            <person name="Wong A."/>
            <person name="Wong G.K."/>
            <person name="Wu C.I."/>
            <person name="Wu G."/>
            <person name="Yamamoto D."/>
            <person name="Yang H.P."/>
            <person name="Yang S.P."/>
            <person name="Yorke J.A."/>
            <person name="Yoshida K."/>
            <person name="Zdobnov E."/>
            <person name="Zhang P."/>
            <person name="Zhang Y."/>
            <person name="Zimin A.V."/>
            <person name="Baldwin J."/>
            <person name="Abdouelleil A."/>
            <person name="Abdulkadir J."/>
            <person name="Abebe A."/>
            <person name="Abera B."/>
            <person name="Abreu J."/>
            <person name="Acer S.C."/>
            <person name="Aftuck L."/>
            <person name="Alexander A."/>
            <person name="An P."/>
            <person name="Anderson E."/>
            <person name="Anderson S."/>
            <person name="Arachi H."/>
            <person name="Azer M."/>
            <person name="Bachantsang P."/>
            <person name="Barry A."/>
            <person name="Bayul T."/>
            <person name="Berlin A."/>
            <person name="Bessette D."/>
            <person name="Bloom T."/>
            <person name="Blye J."/>
            <person name="Boguslavskiy L."/>
            <person name="Bonnet C."/>
            <person name="Boukhgalter B."/>
            <person name="Bourzgui I."/>
            <person name="Brown A."/>
            <person name="Cahill P."/>
            <person name="Channer S."/>
            <person name="Cheshatsang Y."/>
            <person name="Chuda L."/>
            <person name="Citroen M."/>
            <person name="Collymore A."/>
            <person name="Cooke P."/>
            <person name="Costello M."/>
            <person name="D'Aco K."/>
            <person name="Daza R."/>
            <person name="De Haan G."/>
            <person name="DeGray S."/>
            <person name="DeMaso C."/>
            <person name="Dhargay N."/>
            <person name="Dooley K."/>
            <person name="Dooley E."/>
            <person name="Doricent M."/>
            <person name="Dorje P."/>
            <person name="Dorjee K."/>
            <person name="Dupes A."/>
            <person name="Elong R."/>
            <person name="Falk J."/>
            <person name="Farina A."/>
            <person name="Faro S."/>
            <person name="Ferguson D."/>
            <person name="Fisher S."/>
            <person name="Foley C.D."/>
            <person name="Franke A."/>
            <person name="Friedrich D."/>
            <person name="Gadbois L."/>
            <person name="Gearin G."/>
            <person name="Gearin C.R."/>
            <person name="Giannoukos G."/>
            <person name="Goode T."/>
            <person name="Graham J."/>
            <person name="Grandbois E."/>
            <person name="Grewal S."/>
            <person name="Gyaltsen K."/>
            <person name="Hafez N."/>
            <person name="Hagos B."/>
            <person name="Hall J."/>
            <person name="Henson C."/>
            <person name="Hollinger A."/>
            <person name="Honan T."/>
            <person name="Huard M.D."/>
            <person name="Hughes L."/>
            <person name="Hurhula B."/>
            <person name="Husby M.E."/>
            <person name="Kamat A."/>
            <person name="Kanga B."/>
            <person name="Kashin S."/>
            <person name="Khazanovich D."/>
            <person name="Kisner P."/>
            <person name="Lance K."/>
            <person name="Lara M."/>
            <person name="Lee W."/>
            <person name="Lennon N."/>
            <person name="Letendre F."/>
            <person name="LeVine R."/>
            <person name="Lipovsky A."/>
            <person name="Liu X."/>
            <person name="Liu J."/>
            <person name="Liu S."/>
            <person name="Lokyitsang T."/>
            <person name="Lokyitsang Y."/>
            <person name="Lubonja R."/>
            <person name="Lui A."/>
            <person name="MacDonald P."/>
            <person name="Magnisalis V."/>
            <person name="Maru K."/>
            <person name="Matthews C."/>
            <person name="McCusker W."/>
            <person name="McDonough S."/>
            <person name="Mehta T."/>
            <person name="Meldrim J."/>
            <person name="Meneus L."/>
            <person name="Mihai O."/>
            <person name="Mihalev A."/>
            <person name="Mihova T."/>
            <person name="Mittelman R."/>
            <person name="Mlenga V."/>
            <person name="Montmayeur A."/>
            <person name="Mulrain L."/>
            <person name="Navidi A."/>
            <person name="Naylor J."/>
            <person name="Negash T."/>
            <person name="Nguyen T."/>
            <person name="Nguyen N."/>
            <person name="Nicol R."/>
            <person name="Norbu C."/>
            <person name="Norbu N."/>
            <person name="Novod N."/>
            <person name="O'Neill B."/>
            <person name="Osman S."/>
            <person name="Markiewicz E."/>
            <person name="Oyono O.L."/>
            <person name="Patti C."/>
            <person name="Phunkhang P."/>
            <person name="Pierre F."/>
            <person name="Priest M."/>
            <person name="Raghuraman S."/>
            <person name="Rege F."/>
            <person name="Reyes R."/>
            <person name="Rise C."/>
            <person name="Rogov P."/>
            <person name="Ross K."/>
            <person name="Ryan E."/>
            <person name="Settipalli S."/>
            <person name="Shea T."/>
            <person name="Sherpa N."/>
            <person name="Shi L."/>
            <person name="Shih D."/>
            <person name="Sparrow T."/>
            <person name="Spaulding J."/>
            <person name="Stalker J."/>
            <person name="Stange-Thomann N."/>
            <person name="Stavropoulos S."/>
            <person name="Stone C."/>
            <person name="Strader C."/>
            <person name="Tesfaye S."/>
            <person name="Thomson T."/>
            <person name="Thoulutsang Y."/>
            <person name="Thoulutsang D."/>
            <person name="Topham K."/>
            <person name="Topping I."/>
            <person name="Tsamla T."/>
            <person name="Vassiliev H."/>
            <person name="Vo A."/>
            <person name="Wangchuk T."/>
            <person name="Wangdi T."/>
            <person name="Weiand M."/>
            <person name="Wilkinson J."/>
            <person name="Wilson A."/>
            <person name="Yadav S."/>
            <person name="Young G."/>
            <person name="Yu Q."/>
            <person name="Zembek L."/>
            <person name="Zhong D."/>
            <person name="Zimmer A."/>
            <person name="Zwirko Z."/>
            <person name="Jaffe D.B."/>
            <person name="Alvarez P."/>
            <person name="Brockman W."/>
            <person name="Butler J."/>
            <person name="Chin C."/>
            <person name="Gnerre S."/>
            <person name="Grabherr M."/>
            <person name="Kleber M."/>
            <person name="Mauceli E."/>
            <person name="MacCallum I."/>
        </authorList>
    </citation>
    <scope>NUCLEOTIDE SEQUENCE [LARGE SCALE GENOMIC DNA]</scope>
    <source>
        <strain evidence="2">Rob3c / Tucson 14021-0248.25</strain>
    </source>
</reference>
<accession>B4I696</accession>
<dbReference type="HOGENOM" id="CLU_2690474_0_0_1"/>